<dbReference type="InterPro" id="IPR036737">
    <property type="entry name" value="OmpA-like_sf"/>
</dbReference>
<feature type="chain" id="PRO_5047479983" description="OmpA family protein" evidence="1">
    <location>
        <begin position="21"/>
        <end position="627"/>
    </location>
</feature>
<protein>
    <recommendedName>
        <fullName evidence="4">OmpA family protein</fullName>
    </recommendedName>
</protein>
<dbReference type="EMBL" id="BMFH01000001">
    <property type="protein sequence ID" value="GGD37215.1"/>
    <property type="molecule type" value="Genomic_DNA"/>
</dbReference>
<evidence type="ECO:0000313" key="3">
    <source>
        <dbReference type="Proteomes" id="UP000625780"/>
    </source>
</evidence>
<reference evidence="3" key="1">
    <citation type="journal article" date="2019" name="Int. J. Syst. Evol. Microbiol.">
        <title>The Global Catalogue of Microorganisms (GCM) 10K type strain sequencing project: providing services to taxonomists for standard genome sequencing and annotation.</title>
        <authorList>
            <consortium name="The Broad Institute Genomics Platform"/>
            <consortium name="The Broad Institute Genome Sequencing Center for Infectious Disease"/>
            <person name="Wu L."/>
            <person name="Ma J."/>
        </authorList>
    </citation>
    <scope>NUCLEOTIDE SEQUENCE [LARGE SCALE GENOMIC DNA]</scope>
    <source>
        <strain evidence="3">CGMCC 1.12606</strain>
    </source>
</reference>
<dbReference type="Proteomes" id="UP000625780">
    <property type="component" value="Unassembled WGS sequence"/>
</dbReference>
<accession>A0ABQ1QQ80</accession>
<evidence type="ECO:0000313" key="2">
    <source>
        <dbReference type="EMBL" id="GGD37215.1"/>
    </source>
</evidence>
<dbReference type="RefSeq" id="WP_229732434.1">
    <property type="nucleotide sequence ID" value="NZ_BMFH01000001.1"/>
</dbReference>
<gene>
    <name evidence="2" type="ORF">GCM10011361_00340</name>
</gene>
<evidence type="ECO:0000256" key="1">
    <source>
        <dbReference type="SAM" id="SignalP"/>
    </source>
</evidence>
<name>A0ABQ1QQ80_9FLAO</name>
<proteinExistence type="predicted"/>
<comment type="caution">
    <text evidence="2">The sequence shown here is derived from an EMBL/GenBank/DDBJ whole genome shotgun (WGS) entry which is preliminary data.</text>
</comment>
<keyword evidence="3" id="KW-1185">Reference proteome</keyword>
<sequence>MPILLLFLFLLFLQPSSAQSTYNIQFPQQNRDQICQRCTQAFARKPNEVKFSIQVDDNNTIYFEVTDKNWFNEVFKNSGDGLALDLVSKERYGCLEILLDVGQIRGELLPPVYAQELRKTLRPYGKDRFRARLGKVPAAYQGKQIEFNMLFLKDKNLCRYQTIYNLAAYRWDLLDMGMYLDSVTYLPKTIARADEEAYTMRYKTLTFTIPFEKNKSTYSPEDIKPMYDSLRLTDFNITRINIRGYSSVEGNLERNLELQQGRAKSIVDALQSFQQPAIVTEVSSAENWVEFLTDIEGGSFEYLKDLSKNAVKGKLTGETAAELEPLLSRHRKAVVKLDLERKDPYKDQSVEDLVGMFNNALNENSLSEAERLQQSIFEKLKNKEADPSTLNQMRIPQQVEYLAFLNRRSGMRYLLDERYLLIAFNELEALEKLAPDDKRVKYNLAALRLKLWRYSVQPVDESKLRSDIAQLNNFGIDPGLVERMLVNFNIVKSEFLMRKRDYQGKDKAVDYIYSHYQKVPLTDVEYLSLSQYLAYYANTDKAVQVIQDRVKRIDVDEDLLFYYLNLTLVDKELTGEDSYRTIMLNAINLNKERYCELFNAPADGGVTFQLLENDYLRDTYCENCVSE</sequence>
<evidence type="ECO:0008006" key="4">
    <source>
        <dbReference type="Google" id="ProtNLM"/>
    </source>
</evidence>
<keyword evidence="1" id="KW-0732">Signal</keyword>
<feature type="signal peptide" evidence="1">
    <location>
        <begin position="1"/>
        <end position="20"/>
    </location>
</feature>
<organism evidence="2 3">
    <name type="scientific">Muriicola marianensis</name>
    <dbReference type="NCBI Taxonomy" id="1324801"/>
    <lineage>
        <taxon>Bacteria</taxon>
        <taxon>Pseudomonadati</taxon>
        <taxon>Bacteroidota</taxon>
        <taxon>Flavobacteriia</taxon>
        <taxon>Flavobacteriales</taxon>
        <taxon>Flavobacteriaceae</taxon>
        <taxon>Muriicola</taxon>
    </lineage>
</organism>
<dbReference type="SUPFAM" id="SSF103088">
    <property type="entry name" value="OmpA-like"/>
    <property type="match status" value="1"/>
</dbReference>